<organism evidence="2 3">
    <name type="scientific">Cupriavidus numazuensis</name>
    <dbReference type="NCBI Taxonomy" id="221992"/>
    <lineage>
        <taxon>Bacteria</taxon>
        <taxon>Pseudomonadati</taxon>
        <taxon>Pseudomonadota</taxon>
        <taxon>Betaproteobacteria</taxon>
        <taxon>Burkholderiales</taxon>
        <taxon>Burkholderiaceae</taxon>
        <taxon>Cupriavidus</taxon>
    </lineage>
</organism>
<comment type="caution">
    <text evidence="2">The sequence shown here is derived from an EMBL/GenBank/DDBJ whole genome shotgun (WGS) entry which is preliminary data.</text>
</comment>
<proteinExistence type="predicted"/>
<feature type="region of interest" description="Disordered" evidence="1">
    <location>
        <begin position="1"/>
        <end position="31"/>
    </location>
</feature>
<evidence type="ECO:0000313" key="2">
    <source>
        <dbReference type="EMBL" id="CAG2156538.1"/>
    </source>
</evidence>
<dbReference type="Proteomes" id="UP000672657">
    <property type="component" value="Unassembled WGS sequence"/>
</dbReference>
<evidence type="ECO:0000256" key="1">
    <source>
        <dbReference type="SAM" id="MobiDB-lite"/>
    </source>
</evidence>
<evidence type="ECO:0000313" key="3">
    <source>
        <dbReference type="Proteomes" id="UP000672657"/>
    </source>
</evidence>
<dbReference type="EMBL" id="CAJPVI010000037">
    <property type="protein sequence ID" value="CAG2156538.1"/>
    <property type="molecule type" value="Genomic_DNA"/>
</dbReference>
<gene>
    <name evidence="2" type="ORF">LMG26411_05278</name>
</gene>
<accession>A0ABN7Q4A2</accession>
<reference evidence="2 3" key="1">
    <citation type="submission" date="2021-03" db="EMBL/GenBank/DDBJ databases">
        <authorList>
            <person name="Peeters C."/>
        </authorList>
    </citation>
    <scope>NUCLEOTIDE SEQUENCE [LARGE SCALE GENOMIC DNA]</scope>
    <source>
        <strain evidence="2 3">LMG 26411</strain>
    </source>
</reference>
<feature type="compositionally biased region" description="Basic and acidic residues" evidence="1">
    <location>
        <begin position="7"/>
        <end position="31"/>
    </location>
</feature>
<name>A0ABN7Q4A2_9BURK</name>
<protein>
    <submittedName>
        <fullName evidence="2">Uncharacterized protein</fullName>
    </submittedName>
</protein>
<sequence length="31" mass="3861">MAMRLPAQREESRKTQQEQETHIKWTENFEQ</sequence>
<keyword evidence="3" id="KW-1185">Reference proteome</keyword>